<keyword evidence="4" id="KW-0560">Oxidoreductase</keyword>
<evidence type="ECO:0000256" key="2">
    <source>
        <dbReference type="ARBA" id="ARBA00022692"/>
    </source>
</evidence>
<keyword evidence="3 7" id="KW-1133">Transmembrane helix</keyword>
<keyword evidence="6 7" id="KW-0472">Membrane</keyword>
<evidence type="ECO:0000256" key="7">
    <source>
        <dbReference type="SAM" id="Phobius"/>
    </source>
</evidence>
<evidence type="ECO:0000313" key="10">
    <source>
        <dbReference type="Proteomes" id="UP000679725"/>
    </source>
</evidence>
<dbReference type="PANTHER" id="PTHR21624:SF1">
    <property type="entry name" value="ALKYLGLYCEROL MONOOXYGENASE"/>
    <property type="match status" value="1"/>
</dbReference>
<keyword evidence="5" id="KW-0443">Lipid metabolism</keyword>
<keyword evidence="10" id="KW-1185">Reference proteome</keyword>
<dbReference type="EMBL" id="CAJRAU010000001">
    <property type="protein sequence ID" value="CAG5068367.1"/>
    <property type="molecule type" value="Genomic_DNA"/>
</dbReference>
<feature type="transmembrane region" description="Helical" evidence="7">
    <location>
        <begin position="12"/>
        <end position="31"/>
    </location>
</feature>
<evidence type="ECO:0000259" key="8">
    <source>
        <dbReference type="Pfam" id="PF04116"/>
    </source>
</evidence>
<evidence type="ECO:0000256" key="3">
    <source>
        <dbReference type="ARBA" id="ARBA00022989"/>
    </source>
</evidence>
<evidence type="ECO:0000256" key="4">
    <source>
        <dbReference type="ARBA" id="ARBA00023002"/>
    </source>
</evidence>
<protein>
    <recommendedName>
        <fullName evidence="8">Fatty acid hydroxylase domain-containing protein</fullName>
    </recommendedName>
</protein>
<organism evidence="9 10">
    <name type="scientific">Dyadobacter linearis</name>
    <dbReference type="NCBI Taxonomy" id="2823330"/>
    <lineage>
        <taxon>Bacteria</taxon>
        <taxon>Pseudomonadati</taxon>
        <taxon>Bacteroidota</taxon>
        <taxon>Cytophagia</taxon>
        <taxon>Cytophagales</taxon>
        <taxon>Spirosomataceae</taxon>
        <taxon>Dyadobacter</taxon>
    </lineage>
</organism>
<dbReference type="InterPro" id="IPR006694">
    <property type="entry name" value="Fatty_acid_hydroxylase"/>
</dbReference>
<reference evidence="9 10" key="1">
    <citation type="submission" date="2021-04" db="EMBL/GenBank/DDBJ databases">
        <authorList>
            <person name="Rodrigo-Torres L."/>
            <person name="Arahal R. D."/>
            <person name="Lucena T."/>
        </authorList>
    </citation>
    <scope>NUCLEOTIDE SEQUENCE [LARGE SCALE GENOMIC DNA]</scope>
    <source>
        <strain evidence="9 10">CECT 9623</strain>
    </source>
</reference>
<keyword evidence="2 7" id="KW-0812">Transmembrane</keyword>
<accession>A0ABM8UM17</accession>
<dbReference type="Proteomes" id="UP000679725">
    <property type="component" value="Unassembled WGS sequence"/>
</dbReference>
<dbReference type="RefSeq" id="WP_215232451.1">
    <property type="nucleotide sequence ID" value="NZ_CAJRAU010000001.1"/>
</dbReference>
<evidence type="ECO:0000256" key="6">
    <source>
        <dbReference type="ARBA" id="ARBA00023136"/>
    </source>
</evidence>
<sequence>MPGTYNFEDFLLKISTPFYLFLIGLEIFFTYRQRSHDHSAKPSYSFRDSVTNAVLMLCNGGIDLLFRAVYVTVLLWFYNLALFPPIQNPFAYWLLLFLLEDLAFYTLHYVDHHSRLFWAVHVTHHSSEHFNLTTGFRSSVFQPLYRFIYFIPLAILGFEPADIIVMYSLTQIYGIIVHTEYVKKLGWLEYLLVTPSHHRVHHASNVQYLDKNMGMCLIIWDRIFGTFQEEMAEVPPRYGLTKPMQPENVVQTVFHEWQEIGRDFQQPVDLPTKLKYLLKAPGWSHDGSRETSKDLQSRL</sequence>
<evidence type="ECO:0000256" key="5">
    <source>
        <dbReference type="ARBA" id="ARBA00023098"/>
    </source>
</evidence>
<dbReference type="InterPro" id="IPR051689">
    <property type="entry name" value="Sterol_desaturase/TMEM195"/>
</dbReference>
<proteinExistence type="predicted"/>
<comment type="caution">
    <text evidence="9">The sequence shown here is derived from an EMBL/GenBank/DDBJ whole genome shotgun (WGS) entry which is preliminary data.</text>
</comment>
<gene>
    <name evidence="9" type="ORF">DYBT9623_01097</name>
</gene>
<feature type="domain" description="Fatty acid hydroxylase" evidence="8">
    <location>
        <begin position="93"/>
        <end position="226"/>
    </location>
</feature>
<evidence type="ECO:0000313" key="9">
    <source>
        <dbReference type="EMBL" id="CAG5068367.1"/>
    </source>
</evidence>
<evidence type="ECO:0000256" key="1">
    <source>
        <dbReference type="ARBA" id="ARBA00004127"/>
    </source>
</evidence>
<dbReference type="PANTHER" id="PTHR21624">
    <property type="entry name" value="STEROL DESATURASE-RELATED PROTEIN"/>
    <property type="match status" value="1"/>
</dbReference>
<feature type="transmembrane region" description="Helical" evidence="7">
    <location>
        <begin position="52"/>
        <end position="78"/>
    </location>
</feature>
<feature type="transmembrane region" description="Helical" evidence="7">
    <location>
        <begin position="147"/>
        <end position="169"/>
    </location>
</feature>
<comment type="subcellular location">
    <subcellularLocation>
        <location evidence="1">Endomembrane system</location>
        <topology evidence="1">Multi-pass membrane protein</topology>
    </subcellularLocation>
</comment>
<name>A0ABM8UM17_9BACT</name>
<dbReference type="Pfam" id="PF04116">
    <property type="entry name" value="FA_hydroxylase"/>
    <property type="match status" value="1"/>
</dbReference>
<feature type="transmembrane region" description="Helical" evidence="7">
    <location>
        <begin position="90"/>
        <end position="110"/>
    </location>
</feature>